<evidence type="ECO:0000256" key="1">
    <source>
        <dbReference type="SAM" id="MobiDB-lite"/>
    </source>
</evidence>
<feature type="compositionally biased region" description="Acidic residues" evidence="1">
    <location>
        <begin position="235"/>
        <end position="250"/>
    </location>
</feature>
<dbReference type="PROSITE" id="PS50181">
    <property type="entry name" value="FBOX"/>
    <property type="match status" value="1"/>
</dbReference>
<feature type="compositionally biased region" description="Acidic residues" evidence="1">
    <location>
        <begin position="258"/>
        <end position="278"/>
    </location>
</feature>
<comment type="caution">
    <text evidence="3">The sequence shown here is derived from an EMBL/GenBank/DDBJ whole genome shotgun (WGS) entry which is preliminary data.</text>
</comment>
<evidence type="ECO:0000259" key="2">
    <source>
        <dbReference type="PROSITE" id="PS50181"/>
    </source>
</evidence>
<accession>A0AAN8A683</accession>
<dbReference type="EMBL" id="JAVRQU010000001">
    <property type="protein sequence ID" value="KAK5708419.1"/>
    <property type="molecule type" value="Genomic_DNA"/>
</dbReference>
<gene>
    <name evidence="3" type="ORF">LTR97_000960</name>
</gene>
<sequence>MADTQPKSLMDLPNELLNEILLQAVPKKLARLPRSTKRTDIIRDVAVQRHHDNMIVCSRFYKLAFEAFFPNYTHDFHLTYGYFWGDGSLLDRNAWSATKDAPGLHVYCHKGVATELHRSSLRRQIRKLRLVICANDYAGNAVQEVPALLAWFEGLREAEVVLRFADERMYEVQHLRPDFFASVKAWEKVKGDNGKKEWERKLVRAEFDCRDEKFILEDGQKFSEWNDEWLNVFGEDVDESEEESEDEREEDSVHGSKEEDEEQDEVEVEEQLEDEEPW</sequence>
<feature type="domain" description="F-box" evidence="2">
    <location>
        <begin position="6"/>
        <end position="54"/>
    </location>
</feature>
<name>A0AAN8A683_9PEZI</name>
<reference evidence="3" key="1">
    <citation type="submission" date="2023-08" db="EMBL/GenBank/DDBJ databases">
        <title>Black Yeasts Isolated from many extreme environments.</title>
        <authorList>
            <person name="Coleine C."/>
            <person name="Stajich J.E."/>
            <person name="Selbmann L."/>
        </authorList>
    </citation>
    <scope>NUCLEOTIDE SEQUENCE</scope>
    <source>
        <strain evidence="3">CCFEE 5810</strain>
    </source>
</reference>
<dbReference type="InterPro" id="IPR001810">
    <property type="entry name" value="F-box_dom"/>
</dbReference>
<feature type="region of interest" description="Disordered" evidence="1">
    <location>
        <begin position="233"/>
        <end position="278"/>
    </location>
</feature>
<proteinExistence type="predicted"/>
<protein>
    <recommendedName>
        <fullName evidence="2">F-box domain-containing protein</fullName>
    </recommendedName>
</protein>
<dbReference type="Proteomes" id="UP001310594">
    <property type="component" value="Unassembled WGS sequence"/>
</dbReference>
<dbReference type="AlphaFoldDB" id="A0AAN8A683"/>
<organism evidence="3 4">
    <name type="scientific">Elasticomyces elasticus</name>
    <dbReference type="NCBI Taxonomy" id="574655"/>
    <lineage>
        <taxon>Eukaryota</taxon>
        <taxon>Fungi</taxon>
        <taxon>Dikarya</taxon>
        <taxon>Ascomycota</taxon>
        <taxon>Pezizomycotina</taxon>
        <taxon>Dothideomycetes</taxon>
        <taxon>Dothideomycetidae</taxon>
        <taxon>Mycosphaerellales</taxon>
        <taxon>Teratosphaeriaceae</taxon>
        <taxon>Elasticomyces</taxon>
    </lineage>
</organism>
<evidence type="ECO:0000313" key="3">
    <source>
        <dbReference type="EMBL" id="KAK5708419.1"/>
    </source>
</evidence>
<evidence type="ECO:0000313" key="4">
    <source>
        <dbReference type="Proteomes" id="UP001310594"/>
    </source>
</evidence>